<evidence type="ECO:0000256" key="1">
    <source>
        <dbReference type="ARBA" id="ARBA00022714"/>
    </source>
</evidence>
<keyword evidence="3" id="KW-0408">Iron</keyword>
<reference evidence="11" key="1">
    <citation type="submission" date="2020-05" db="EMBL/GenBank/DDBJ databases">
        <authorList>
            <person name="Chiriac C."/>
            <person name="Salcher M."/>
            <person name="Ghai R."/>
            <person name="Kavagutti S V."/>
        </authorList>
    </citation>
    <scope>NUCLEOTIDE SEQUENCE</scope>
</reference>
<evidence type="ECO:0000259" key="5">
    <source>
        <dbReference type="PROSITE" id="PS51296"/>
    </source>
</evidence>
<dbReference type="AlphaFoldDB" id="A0A6J7HM63"/>
<dbReference type="GO" id="GO:0046872">
    <property type="term" value="F:metal ion binding"/>
    <property type="evidence" value="ECO:0007669"/>
    <property type="project" value="UniProtKB-KW"/>
</dbReference>
<protein>
    <submittedName>
        <fullName evidence="11">Unannotated protein</fullName>
    </submittedName>
</protein>
<gene>
    <name evidence="6" type="ORF">UFOPK2254_00033</name>
    <name evidence="7" type="ORF">UFOPK2646_00572</name>
    <name evidence="8" type="ORF">UFOPK2907_00104</name>
    <name evidence="9" type="ORF">UFOPK3197_00211</name>
    <name evidence="10" type="ORF">UFOPK3241_00044</name>
    <name evidence="11" type="ORF">UFOPK3707_00341</name>
    <name evidence="12" type="ORF">UFOPK3937_00304</name>
    <name evidence="13" type="ORF">UFOPK4265_00489</name>
    <name evidence="14" type="ORF">UFOPK4401_00449</name>
</gene>
<dbReference type="EMBL" id="CAFAZX010000001">
    <property type="protein sequence ID" value="CAB4839369.1"/>
    <property type="molecule type" value="Genomic_DNA"/>
</dbReference>
<keyword evidence="2" id="KW-0479">Metal-binding</keyword>
<dbReference type="PANTHER" id="PTHR21496">
    <property type="entry name" value="FERREDOXIN-RELATED"/>
    <property type="match status" value="1"/>
</dbReference>
<dbReference type="EMBL" id="CAFBQK010000045">
    <property type="protein sequence ID" value="CAB5049095.1"/>
    <property type="molecule type" value="Genomic_DNA"/>
</dbReference>
<evidence type="ECO:0000313" key="6">
    <source>
        <dbReference type="EMBL" id="CAB4649061.1"/>
    </source>
</evidence>
<evidence type="ECO:0000313" key="8">
    <source>
        <dbReference type="EMBL" id="CAB4764400.1"/>
    </source>
</evidence>
<dbReference type="SUPFAM" id="SSF50022">
    <property type="entry name" value="ISP domain"/>
    <property type="match status" value="1"/>
</dbReference>
<dbReference type="EMBL" id="CAFBRB010000032">
    <property type="protein sequence ID" value="CAB5073401.1"/>
    <property type="molecule type" value="Genomic_DNA"/>
</dbReference>
<keyword evidence="4" id="KW-0411">Iron-sulfur</keyword>
<evidence type="ECO:0000313" key="11">
    <source>
        <dbReference type="EMBL" id="CAB4921004.1"/>
    </source>
</evidence>
<dbReference type="GO" id="GO:0051537">
    <property type="term" value="F:2 iron, 2 sulfur cluster binding"/>
    <property type="evidence" value="ECO:0007669"/>
    <property type="project" value="UniProtKB-KW"/>
</dbReference>
<evidence type="ECO:0000313" key="10">
    <source>
        <dbReference type="EMBL" id="CAB4839369.1"/>
    </source>
</evidence>
<proteinExistence type="predicted"/>
<dbReference type="Pfam" id="PF00355">
    <property type="entry name" value="Rieske"/>
    <property type="match status" value="1"/>
</dbReference>
<dbReference type="InterPro" id="IPR017941">
    <property type="entry name" value="Rieske_2Fe-2S"/>
</dbReference>
<sequence>MSDLNLSQLVPNKPFRLEKSGKAICVVRVGQEVFAVDDTCSHSDASLAEGDVEDFQIECWLHGAAFDLRSGEATSMPATQSIKTYTVNVDADSVTIEI</sequence>
<organism evidence="11">
    <name type="scientific">freshwater metagenome</name>
    <dbReference type="NCBI Taxonomy" id="449393"/>
    <lineage>
        <taxon>unclassified sequences</taxon>
        <taxon>metagenomes</taxon>
        <taxon>ecological metagenomes</taxon>
    </lineage>
</organism>
<dbReference type="InterPro" id="IPR036922">
    <property type="entry name" value="Rieske_2Fe-2S_sf"/>
</dbReference>
<dbReference type="PROSITE" id="PS51296">
    <property type="entry name" value="RIESKE"/>
    <property type="match status" value="1"/>
</dbReference>
<name>A0A6J7HM63_9ZZZZ</name>
<dbReference type="EMBL" id="CAFBOJ010000020">
    <property type="protein sequence ID" value="CAB4973479.1"/>
    <property type="molecule type" value="Genomic_DNA"/>
</dbReference>
<dbReference type="EMBL" id="CAEZYB010000049">
    <property type="protein sequence ID" value="CAB4703189.1"/>
    <property type="molecule type" value="Genomic_DNA"/>
</dbReference>
<evidence type="ECO:0000313" key="9">
    <source>
        <dbReference type="EMBL" id="CAB4821160.1"/>
    </source>
</evidence>
<evidence type="ECO:0000313" key="12">
    <source>
        <dbReference type="EMBL" id="CAB4973479.1"/>
    </source>
</evidence>
<accession>A0A6J7HM63</accession>
<evidence type="ECO:0000313" key="13">
    <source>
        <dbReference type="EMBL" id="CAB5049095.1"/>
    </source>
</evidence>
<evidence type="ECO:0000313" key="7">
    <source>
        <dbReference type="EMBL" id="CAB4703189.1"/>
    </source>
</evidence>
<evidence type="ECO:0000256" key="4">
    <source>
        <dbReference type="ARBA" id="ARBA00023014"/>
    </source>
</evidence>
<feature type="domain" description="Rieske" evidence="5">
    <location>
        <begin position="1"/>
        <end position="96"/>
    </location>
</feature>
<evidence type="ECO:0000256" key="2">
    <source>
        <dbReference type="ARBA" id="ARBA00022723"/>
    </source>
</evidence>
<evidence type="ECO:0000313" key="14">
    <source>
        <dbReference type="EMBL" id="CAB5073401.1"/>
    </source>
</evidence>
<dbReference type="EMBL" id="CAEZWO010000002">
    <property type="protein sequence ID" value="CAB4649061.1"/>
    <property type="molecule type" value="Genomic_DNA"/>
</dbReference>
<evidence type="ECO:0000256" key="3">
    <source>
        <dbReference type="ARBA" id="ARBA00023004"/>
    </source>
</evidence>
<dbReference type="EMBL" id="CAFBMY010000035">
    <property type="protein sequence ID" value="CAB4921004.1"/>
    <property type="molecule type" value="Genomic_DNA"/>
</dbReference>
<dbReference type="PANTHER" id="PTHR21496:SF23">
    <property type="entry name" value="3-PHENYLPROPIONATE_CINNAMIC ACID DIOXYGENASE FERREDOXIN SUBUNIT"/>
    <property type="match status" value="1"/>
</dbReference>
<dbReference type="CDD" id="cd03528">
    <property type="entry name" value="Rieske_RO_ferredoxin"/>
    <property type="match status" value="1"/>
</dbReference>
<keyword evidence="1" id="KW-0001">2Fe-2S</keyword>
<dbReference type="Gene3D" id="2.102.10.10">
    <property type="entry name" value="Rieske [2Fe-2S] iron-sulphur domain"/>
    <property type="match status" value="1"/>
</dbReference>
<dbReference type="EMBL" id="CAFABI010000014">
    <property type="protein sequence ID" value="CAB4821160.1"/>
    <property type="molecule type" value="Genomic_DNA"/>
</dbReference>
<dbReference type="EMBL" id="CAEZZR010000005">
    <property type="protein sequence ID" value="CAB4764400.1"/>
    <property type="molecule type" value="Genomic_DNA"/>
</dbReference>